<dbReference type="EMBL" id="JAYMYQ010000001">
    <property type="protein sequence ID" value="KAK7363651.1"/>
    <property type="molecule type" value="Genomic_DNA"/>
</dbReference>
<gene>
    <name evidence="1" type="ORF">VNO77_05801</name>
</gene>
<reference evidence="1 2" key="1">
    <citation type="submission" date="2024-01" db="EMBL/GenBank/DDBJ databases">
        <title>The genomes of 5 underutilized Papilionoideae crops provide insights into root nodulation and disease resistanc.</title>
        <authorList>
            <person name="Jiang F."/>
        </authorList>
    </citation>
    <scope>NUCLEOTIDE SEQUENCE [LARGE SCALE GENOMIC DNA]</scope>
    <source>
        <strain evidence="1">LVBAO_FW01</strain>
        <tissue evidence="1">Leaves</tissue>
    </source>
</reference>
<organism evidence="1 2">
    <name type="scientific">Canavalia gladiata</name>
    <name type="common">Sword bean</name>
    <name type="synonym">Dolichos gladiatus</name>
    <dbReference type="NCBI Taxonomy" id="3824"/>
    <lineage>
        <taxon>Eukaryota</taxon>
        <taxon>Viridiplantae</taxon>
        <taxon>Streptophyta</taxon>
        <taxon>Embryophyta</taxon>
        <taxon>Tracheophyta</taxon>
        <taxon>Spermatophyta</taxon>
        <taxon>Magnoliopsida</taxon>
        <taxon>eudicotyledons</taxon>
        <taxon>Gunneridae</taxon>
        <taxon>Pentapetalae</taxon>
        <taxon>rosids</taxon>
        <taxon>fabids</taxon>
        <taxon>Fabales</taxon>
        <taxon>Fabaceae</taxon>
        <taxon>Papilionoideae</taxon>
        <taxon>50 kb inversion clade</taxon>
        <taxon>NPAAA clade</taxon>
        <taxon>indigoferoid/millettioid clade</taxon>
        <taxon>Phaseoleae</taxon>
        <taxon>Canavalia</taxon>
    </lineage>
</organism>
<protein>
    <submittedName>
        <fullName evidence="1">Uncharacterized protein</fullName>
    </submittedName>
</protein>
<sequence length="100" mass="11419">MYKVVRREKSESDEAGLTLYLFLSLSLLLSSVTRHFGKVGATHPHTKPHLCLLSLLLYITPSTKPLPNIHVYLHHHTLDPSFFHFSYTNPLLPFHPVLSC</sequence>
<proteinExistence type="predicted"/>
<evidence type="ECO:0000313" key="1">
    <source>
        <dbReference type="EMBL" id="KAK7363651.1"/>
    </source>
</evidence>
<accession>A0AAN9R913</accession>
<keyword evidence="2" id="KW-1185">Reference proteome</keyword>
<name>A0AAN9R913_CANGL</name>
<dbReference type="Proteomes" id="UP001367508">
    <property type="component" value="Unassembled WGS sequence"/>
</dbReference>
<dbReference type="AlphaFoldDB" id="A0AAN9R913"/>
<evidence type="ECO:0000313" key="2">
    <source>
        <dbReference type="Proteomes" id="UP001367508"/>
    </source>
</evidence>
<comment type="caution">
    <text evidence="1">The sequence shown here is derived from an EMBL/GenBank/DDBJ whole genome shotgun (WGS) entry which is preliminary data.</text>
</comment>